<dbReference type="Proteomes" id="UP000295444">
    <property type="component" value="Unassembled WGS sequence"/>
</dbReference>
<dbReference type="EMBL" id="SNXZ01000005">
    <property type="protein sequence ID" value="TDP94990.1"/>
    <property type="molecule type" value="Genomic_DNA"/>
</dbReference>
<sequence length="179" mass="19439">MLTLAAAYGLLTVLAATTPDEVESRLAAVHATRNQYFVTQVDGLHPAPGLNLWYLEPDDPAAPPSPRAVSVYAYVDVPAGDDCARATGDTDLRDAPCTVERPGLAYVAGQDWHEYYYRRGPVLVRVLGTRAVDRGILRAATLSARPATDDELLTMLPPEPRHHRSFMALLKGFARSVVG</sequence>
<protein>
    <submittedName>
        <fullName evidence="1">Uncharacterized protein</fullName>
    </submittedName>
</protein>
<name>A0A4R6S5I5_LABRH</name>
<keyword evidence="2" id="KW-1185">Reference proteome</keyword>
<reference evidence="1 2" key="1">
    <citation type="submission" date="2019-03" db="EMBL/GenBank/DDBJ databases">
        <title>Genomic Encyclopedia of Type Strains, Phase IV (KMG-IV): sequencing the most valuable type-strain genomes for metagenomic binning, comparative biology and taxonomic classification.</title>
        <authorList>
            <person name="Goeker M."/>
        </authorList>
    </citation>
    <scope>NUCLEOTIDE SEQUENCE [LARGE SCALE GENOMIC DNA]</scope>
    <source>
        <strain evidence="1 2">DSM 45361</strain>
    </source>
</reference>
<proteinExistence type="predicted"/>
<dbReference type="AlphaFoldDB" id="A0A4R6S5I5"/>
<evidence type="ECO:0000313" key="2">
    <source>
        <dbReference type="Proteomes" id="UP000295444"/>
    </source>
</evidence>
<accession>A0A4R6S5I5</accession>
<organism evidence="1 2">
    <name type="scientific">Labedaea rhizosphaerae</name>
    <dbReference type="NCBI Taxonomy" id="598644"/>
    <lineage>
        <taxon>Bacteria</taxon>
        <taxon>Bacillati</taxon>
        <taxon>Actinomycetota</taxon>
        <taxon>Actinomycetes</taxon>
        <taxon>Pseudonocardiales</taxon>
        <taxon>Pseudonocardiaceae</taxon>
        <taxon>Labedaea</taxon>
    </lineage>
</organism>
<comment type="caution">
    <text evidence="1">The sequence shown here is derived from an EMBL/GenBank/DDBJ whole genome shotgun (WGS) entry which is preliminary data.</text>
</comment>
<gene>
    <name evidence="1" type="ORF">EV186_105222</name>
</gene>
<evidence type="ECO:0000313" key="1">
    <source>
        <dbReference type="EMBL" id="TDP94990.1"/>
    </source>
</evidence>